<reference evidence="2 3" key="1">
    <citation type="submission" date="2020-08" db="EMBL/GenBank/DDBJ databases">
        <title>Genome public.</title>
        <authorList>
            <person name="Liu C."/>
            <person name="Sun Q."/>
        </authorList>
    </citation>
    <scope>NUCLEOTIDE SEQUENCE [LARGE SCALE GENOMIC DNA]</scope>
    <source>
        <strain evidence="2 3">NSJ-71</strain>
    </source>
</reference>
<dbReference type="EMBL" id="JACOPS010000007">
    <property type="protein sequence ID" value="MBC5729166.1"/>
    <property type="molecule type" value="Genomic_DNA"/>
</dbReference>
<organism evidence="2 3">
    <name type="scientific">Ruminococcus intestinalis</name>
    <dbReference type="NCBI Taxonomy" id="2763066"/>
    <lineage>
        <taxon>Bacteria</taxon>
        <taxon>Bacillati</taxon>
        <taxon>Bacillota</taxon>
        <taxon>Clostridia</taxon>
        <taxon>Eubacteriales</taxon>
        <taxon>Oscillospiraceae</taxon>
        <taxon>Ruminococcus</taxon>
    </lineage>
</organism>
<feature type="domain" description="CinA C-terminal" evidence="1">
    <location>
        <begin position="22"/>
        <end position="177"/>
    </location>
</feature>
<accession>A0ABR7HNX9</accession>
<dbReference type="InterPro" id="IPR008136">
    <property type="entry name" value="CinA_C"/>
</dbReference>
<name>A0ABR7HNX9_9FIRM</name>
<evidence type="ECO:0000313" key="2">
    <source>
        <dbReference type="EMBL" id="MBC5729166.1"/>
    </source>
</evidence>
<dbReference type="RefSeq" id="WP_186936371.1">
    <property type="nucleotide sequence ID" value="NZ_JACOPS010000007.1"/>
</dbReference>
<dbReference type="SUPFAM" id="SSF142433">
    <property type="entry name" value="CinA-like"/>
    <property type="match status" value="1"/>
</dbReference>
<dbReference type="Gene3D" id="3.90.950.20">
    <property type="entry name" value="CinA-like"/>
    <property type="match status" value="1"/>
</dbReference>
<dbReference type="NCBIfam" id="TIGR00199">
    <property type="entry name" value="PncC_domain"/>
    <property type="match status" value="1"/>
</dbReference>
<comment type="caution">
    <text evidence="2">The sequence shown here is derived from an EMBL/GenBank/DDBJ whole genome shotgun (WGS) entry which is preliminary data.</text>
</comment>
<dbReference type="Proteomes" id="UP000636755">
    <property type="component" value="Unassembled WGS sequence"/>
</dbReference>
<dbReference type="Pfam" id="PF02464">
    <property type="entry name" value="CinA"/>
    <property type="match status" value="1"/>
</dbReference>
<proteinExistence type="predicted"/>
<gene>
    <name evidence="2" type="ORF">H8R91_11660</name>
</gene>
<protein>
    <submittedName>
        <fullName evidence="2">CinA family protein</fullName>
    </submittedName>
</protein>
<sequence>MLTYTADDLEKIFREENINPDELQNMVVEKLKKNNLKLATAESCTGGLLSGRITAVSGASEVFDCGVCSYANKIKHKVLGVSEETLNTLGAVSPETALQMAEGVKKLANADIGASTTGIAGPTGGTDEKPVGLVYVGICANCSKFPVKLLLGETNGSKNSRNYIRKLACNAVLYTIWKLT</sequence>
<evidence type="ECO:0000259" key="1">
    <source>
        <dbReference type="Pfam" id="PF02464"/>
    </source>
</evidence>
<dbReference type="InterPro" id="IPR036653">
    <property type="entry name" value="CinA-like_C"/>
</dbReference>
<evidence type="ECO:0000313" key="3">
    <source>
        <dbReference type="Proteomes" id="UP000636755"/>
    </source>
</evidence>
<keyword evidence="3" id="KW-1185">Reference proteome</keyword>